<dbReference type="EMBL" id="BAAALD010000009">
    <property type="protein sequence ID" value="GAA1074602.1"/>
    <property type="molecule type" value="Genomic_DNA"/>
</dbReference>
<proteinExistence type="predicted"/>
<sequence length="51" mass="5368">MGVLAFFAGLLLTVMGFGRWRETGSPYWLIGSLVLLVLVLVGALTGGKKTG</sequence>
<reference evidence="2 3" key="1">
    <citation type="journal article" date="2019" name="Int. J. Syst. Evol. Microbiol.">
        <title>The Global Catalogue of Microorganisms (GCM) 10K type strain sequencing project: providing services to taxonomists for standard genome sequencing and annotation.</title>
        <authorList>
            <consortium name="The Broad Institute Genomics Platform"/>
            <consortium name="The Broad Institute Genome Sequencing Center for Infectious Disease"/>
            <person name="Wu L."/>
            <person name="Ma J."/>
        </authorList>
    </citation>
    <scope>NUCLEOTIDE SEQUENCE [LARGE SCALE GENOMIC DNA]</scope>
    <source>
        <strain evidence="2 3">JCM 13002</strain>
    </source>
</reference>
<comment type="caution">
    <text evidence="2">The sequence shown here is derived from an EMBL/GenBank/DDBJ whole genome shotgun (WGS) entry which is preliminary data.</text>
</comment>
<evidence type="ECO:0000313" key="2">
    <source>
        <dbReference type="EMBL" id="GAA1074602.1"/>
    </source>
</evidence>
<dbReference type="RefSeq" id="WP_159400980.1">
    <property type="nucleotide sequence ID" value="NZ_BAAALD010000009.1"/>
</dbReference>
<protein>
    <submittedName>
        <fullName evidence="2">Uncharacterized protein</fullName>
    </submittedName>
</protein>
<organism evidence="2 3">
    <name type="scientific">Kitasatospora arboriphila</name>
    <dbReference type="NCBI Taxonomy" id="258052"/>
    <lineage>
        <taxon>Bacteria</taxon>
        <taxon>Bacillati</taxon>
        <taxon>Actinomycetota</taxon>
        <taxon>Actinomycetes</taxon>
        <taxon>Kitasatosporales</taxon>
        <taxon>Streptomycetaceae</taxon>
        <taxon>Kitasatospora</taxon>
    </lineage>
</organism>
<feature type="transmembrane region" description="Helical" evidence="1">
    <location>
        <begin position="26"/>
        <end position="46"/>
    </location>
</feature>
<keyword evidence="1" id="KW-0472">Membrane</keyword>
<accession>A0ABN1TCG9</accession>
<keyword evidence="1" id="KW-0812">Transmembrane</keyword>
<evidence type="ECO:0000256" key="1">
    <source>
        <dbReference type="SAM" id="Phobius"/>
    </source>
</evidence>
<evidence type="ECO:0000313" key="3">
    <source>
        <dbReference type="Proteomes" id="UP001499987"/>
    </source>
</evidence>
<keyword evidence="3" id="KW-1185">Reference proteome</keyword>
<keyword evidence="1" id="KW-1133">Transmembrane helix</keyword>
<name>A0ABN1TCG9_9ACTN</name>
<gene>
    <name evidence="2" type="ORF">GCM10009663_14170</name>
</gene>
<dbReference type="Proteomes" id="UP001499987">
    <property type="component" value="Unassembled WGS sequence"/>
</dbReference>